<sequence>MSIWNRRSFRCKETTNKGQIIACGGLFLVSMDKGPNGYKASPAPTESSSQTIIPSTPSDLSSTPLQELSLASSFPAQSLFSASQTPLSSASSADLILVPAQITPSPLVANPSQISTPGIEAAGTTTQPSSGTLFTVPPGDLPGDSKIVSGSSASIIAPHPTSQDDSSASTQRVAISATDATITTSVNTTLRISYVTTVGVTQSVLSQSIPQQYPLKTLVGIGFAVGAVLVIVSLAITIYFCKIRPSRRYRESNRTSRLLSRATWRFPATGNVAETGPTLERETTDTDNINFEDSDEKSHRDSTDDISTVSSISQGFSHRASYAETNFPDVEFANSDSTESLTKIHDRLGTASIPTLSHCSQQSDMHRSRRSTPINMSEGSRMQDRRYAIDGGVSLAGWRTEHTGVEGESRETGRETSSSLSQSDCTLPPPYGDFI</sequence>
<keyword evidence="2" id="KW-0812">Transmembrane</keyword>
<dbReference type="Proteomes" id="UP000186601">
    <property type="component" value="Unassembled WGS sequence"/>
</dbReference>
<keyword evidence="2" id="KW-1133">Transmembrane helix</keyword>
<feature type="region of interest" description="Disordered" evidence="1">
    <location>
        <begin position="357"/>
        <end position="380"/>
    </location>
</feature>
<feature type="region of interest" description="Disordered" evidence="1">
    <location>
        <begin position="398"/>
        <end position="435"/>
    </location>
</feature>
<feature type="transmembrane region" description="Helical" evidence="2">
    <location>
        <begin position="218"/>
        <end position="241"/>
    </location>
</feature>
<organism evidence="3 4">
    <name type="scientific">Hermanssonia centrifuga</name>
    <dbReference type="NCBI Taxonomy" id="98765"/>
    <lineage>
        <taxon>Eukaryota</taxon>
        <taxon>Fungi</taxon>
        <taxon>Dikarya</taxon>
        <taxon>Basidiomycota</taxon>
        <taxon>Agaricomycotina</taxon>
        <taxon>Agaricomycetes</taxon>
        <taxon>Polyporales</taxon>
        <taxon>Meruliaceae</taxon>
        <taxon>Hermanssonia</taxon>
    </lineage>
</organism>
<feature type="region of interest" description="Disordered" evidence="1">
    <location>
        <begin position="270"/>
        <end position="309"/>
    </location>
</feature>
<gene>
    <name evidence="3" type="ORF">PHLCEN_2v624</name>
</gene>
<accession>A0A2R6S5F4</accession>
<keyword evidence="2" id="KW-0472">Membrane</keyword>
<dbReference type="AlphaFoldDB" id="A0A2R6S5F4"/>
<evidence type="ECO:0000313" key="4">
    <source>
        <dbReference type="Proteomes" id="UP000186601"/>
    </source>
</evidence>
<feature type="compositionally biased region" description="Basic and acidic residues" evidence="1">
    <location>
        <begin position="399"/>
        <end position="414"/>
    </location>
</feature>
<feature type="compositionally biased region" description="Polar residues" evidence="1">
    <location>
        <begin position="371"/>
        <end position="380"/>
    </location>
</feature>
<feature type="region of interest" description="Disordered" evidence="1">
    <location>
        <begin position="38"/>
        <end position="63"/>
    </location>
</feature>
<evidence type="ECO:0000256" key="2">
    <source>
        <dbReference type="SAM" id="Phobius"/>
    </source>
</evidence>
<keyword evidence="4" id="KW-1185">Reference proteome</keyword>
<protein>
    <submittedName>
        <fullName evidence="3">Uncharacterized protein</fullName>
    </submittedName>
</protein>
<proteinExistence type="predicted"/>
<evidence type="ECO:0000313" key="3">
    <source>
        <dbReference type="EMBL" id="PSS37530.1"/>
    </source>
</evidence>
<dbReference type="EMBL" id="MLYV02000039">
    <property type="protein sequence ID" value="PSS37530.1"/>
    <property type="molecule type" value="Genomic_DNA"/>
</dbReference>
<name>A0A2R6S5F4_9APHY</name>
<comment type="caution">
    <text evidence="3">The sequence shown here is derived from an EMBL/GenBank/DDBJ whole genome shotgun (WGS) entry which is preliminary data.</text>
</comment>
<reference evidence="3 4" key="1">
    <citation type="submission" date="2018-02" db="EMBL/GenBank/DDBJ databases">
        <title>Genome sequence of the basidiomycete white-rot fungus Phlebia centrifuga.</title>
        <authorList>
            <person name="Granchi Z."/>
            <person name="Peng M."/>
            <person name="de Vries R.P."/>
            <person name="Hilden K."/>
            <person name="Makela M.R."/>
            <person name="Grigoriev I."/>
            <person name="Riley R."/>
        </authorList>
    </citation>
    <scope>NUCLEOTIDE SEQUENCE [LARGE SCALE GENOMIC DNA]</scope>
    <source>
        <strain evidence="3 4">FBCC195</strain>
    </source>
</reference>
<evidence type="ECO:0000256" key="1">
    <source>
        <dbReference type="SAM" id="MobiDB-lite"/>
    </source>
</evidence>
<feature type="compositionally biased region" description="Low complexity" evidence="1">
    <location>
        <begin position="44"/>
        <end position="63"/>
    </location>
</feature>